<dbReference type="InterPro" id="IPR024185">
    <property type="entry name" value="FTHF_cligase-like_sf"/>
</dbReference>
<feature type="binding site" evidence="1">
    <location>
        <begin position="133"/>
        <end position="141"/>
    </location>
    <ligand>
        <name>ATP</name>
        <dbReference type="ChEBI" id="CHEBI:30616"/>
    </ligand>
</feature>
<dbReference type="Proteomes" id="UP000018951">
    <property type="component" value="Unassembled WGS sequence"/>
</dbReference>
<comment type="cofactor">
    <cofactor evidence="2">
        <name>Mg(2+)</name>
        <dbReference type="ChEBI" id="CHEBI:18420"/>
    </cofactor>
</comment>
<dbReference type="EMBL" id="AXCJ01000008">
    <property type="protein sequence ID" value="ETO91202.1"/>
    <property type="molecule type" value="Genomic_DNA"/>
</dbReference>
<keyword evidence="2" id="KW-0479">Metal-binding</keyword>
<dbReference type="GO" id="GO:0035999">
    <property type="term" value="P:tetrahydrofolate interconversion"/>
    <property type="evidence" value="ECO:0007669"/>
    <property type="project" value="TreeGrafter"/>
</dbReference>
<dbReference type="GO" id="GO:0005524">
    <property type="term" value="F:ATP binding"/>
    <property type="evidence" value="ECO:0007669"/>
    <property type="project" value="UniProtKB-KW"/>
</dbReference>
<dbReference type="Pfam" id="PF01812">
    <property type="entry name" value="5-FTHF_cyc-lig"/>
    <property type="match status" value="1"/>
</dbReference>
<dbReference type="PATRIC" id="fig|1401685.3.peg.828"/>
<comment type="similarity">
    <text evidence="2">Belongs to the 5-formyltetrahydrofolate cyclo-ligase family.</text>
</comment>
<evidence type="ECO:0000256" key="1">
    <source>
        <dbReference type="PIRSR" id="PIRSR006806-1"/>
    </source>
</evidence>
<proteinExistence type="inferred from homology"/>
<keyword evidence="1 2" id="KW-0067">ATP-binding</keyword>
<keyword evidence="2" id="KW-0460">Magnesium</keyword>
<feature type="binding site" evidence="1">
    <location>
        <position position="52"/>
    </location>
    <ligand>
        <name>substrate</name>
    </ligand>
</feature>
<dbReference type="NCBIfam" id="TIGR02727">
    <property type="entry name" value="MTHFS_bact"/>
    <property type="match status" value="1"/>
</dbReference>
<dbReference type="SUPFAM" id="SSF100950">
    <property type="entry name" value="NagB/RpiA/CoA transferase-like"/>
    <property type="match status" value="1"/>
</dbReference>
<dbReference type="GO" id="GO:0030272">
    <property type="term" value="F:5-formyltetrahydrofolate cyclo-ligase activity"/>
    <property type="evidence" value="ECO:0007669"/>
    <property type="project" value="UniProtKB-EC"/>
</dbReference>
<dbReference type="PANTHER" id="PTHR23407">
    <property type="entry name" value="ATPASE INHIBITOR/5-FORMYLTETRAHYDROFOLATE CYCLO-LIGASE"/>
    <property type="match status" value="1"/>
</dbReference>
<comment type="caution">
    <text evidence="3">The sequence shown here is derived from an EMBL/GenBank/DDBJ whole genome shotgun (WGS) entry which is preliminary data.</text>
</comment>
<dbReference type="PANTHER" id="PTHR23407:SF11">
    <property type="entry name" value="CHROMOSOME UNDETERMINED SCAFFOLD_24, WHOLE GENOME SHOTGUN SEQUENCE"/>
    <property type="match status" value="1"/>
</dbReference>
<keyword evidence="4" id="KW-1185">Reference proteome</keyword>
<dbReference type="InterPro" id="IPR002698">
    <property type="entry name" value="FTHF_cligase"/>
</dbReference>
<dbReference type="Gene3D" id="3.40.50.10420">
    <property type="entry name" value="NagB/RpiA/CoA transferase-like"/>
    <property type="match status" value="1"/>
</dbReference>
<dbReference type="GO" id="GO:0046872">
    <property type="term" value="F:metal ion binding"/>
    <property type="evidence" value="ECO:0007669"/>
    <property type="project" value="UniProtKB-KW"/>
</dbReference>
<feature type="binding site" evidence="1">
    <location>
        <position position="57"/>
    </location>
    <ligand>
        <name>substrate</name>
    </ligand>
</feature>
<dbReference type="InterPro" id="IPR037171">
    <property type="entry name" value="NagB/RpiA_transferase-like"/>
</dbReference>
<name>W2V0P5_9RICK</name>
<keyword evidence="1 2" id="KW-0547">Nucleotide-binding</keyword>
<sequence length="190" mass="22620">MITSKDILRMKYRKLRKNKSFEDSSHIMMANNIHKIISQYKKNDNLKIGGYISMDGEVDISIILRIYHNMYNYITLLPEISENKELVFRSWNGCINQLIQHKQYRFYYSYHGIPLVPNIVLTPLVCFDLARNRIGMGGGFYDRLISRYKNDNNQTLFIGVAYEIQYTNYIQPETHDHRVHCICTEKYIYI</sequence>
<evidence type="ECO:0000313" key="3">
    <source>
        <dbReference type="EMBL" id="ETO91202.1"/>
    </source>
</evidence>
<dbReference type="EC" id="6.3.3.2" evidence="2"/>
<accession>W2V0P5</accession>
<dbReference type="PIRSF" id="PIRSF006806">
    <property type="entry name" value="FTHF_cligase"/>
    <property type="match status" value="1"/>
</dbReference>
<dbReference type="AlphaFoldDB" id="W2V0P5"/>
<comment type="catalytic activity">
    <reaction evidence="2">
        <text>(6S)-5-formyl-5,6,7,8-tetrahydrofolate + ATP = (6R)-5,10-methenyltetrahydrofolate + ADP + phosphate</text>
        <dbReference type="Rhea" id="RHEA:10488"/>
        <dbReference type="ChEBI" id="CHEBI:30616"/>
        <dbReference type="ChEBI" id="CHEBI:43474"/>
        <dbReference type="ChEBI" id="CHEBI:57455"/>
        <dbReference type="ChEBI" id="CHEBI:57457"/>
        <dbReference type="ChEBI" id="CHEBI:456216"/>
        <dbReference type="EC" id="6.3.3.2"/>
    </reaction>
</comment>
<organism evidence="3 4">
    <name type="scientific">Candidatus Xenolissoclinum pacificiensis L6</name>
    <dbReference type="NCBI Taxonomy" id="1401685"/>
    <lineage>
        <taxon>Bacteria</taxon>
        <taxon>Pseudomonadati</taxon>
        <taxon>Pseudomonadota</taxon>
        <taxon>Alphaproteobacteria</taxon>
        <taxon>Rickettsiales</taxon>
        <taxon>Anaplasmataceae</taxon>
        <taxon>Candidatus Xenolissoclinum</taxon>
    </lineage>
</organism>
<feature type="binding site" evidence="1">
    <location>
        <begin position="5"/>
        <end position="9"/>
    </location>
    <ligand>
        <name>ATP</name>
        <dbReference type="ChEBI" id="CHEBI:30616"/>
    </ligand>
</feature>
<evidence type="ECO:0000313" key="4">
    <source>
        <dbReference type="Proteomes" id="UP000018951"/>
    </source>
</evidence>
<reference evidence="3 4" key="1">
    <citation type="journal article" date="2013" name="PLoS ONE">
        <title>Bacterial endosymbiosis in a chordate host: long-term co-evolution and conservation of secondary metabolism.</title>
        <authorList>
            <person name="Kwan J.C."/>
            <person name="Schmidt E.W."/>
        </authorList>
    </citation>
    <scope>NUCLEOTIDE SEQUENCE [LARGE SCALE GENOMIC DNA]</scope>
    <source>
        <strain evidence="4">L6</strain>
    </source>
</reference>
<dbReference type="GO" id="GO:0009396">
    <property type="term" value="P:folic acid-containing compound biosynthetic process"/>
    <property type="evidence" value="ECO:0007669"/>
    <property type="project" value="TreeGrafter"/>
</dbReference>
<dbReference type="STRING" id="1401685.P857_692"/>
<protein>
    <recommendedName>
        <fullName evidence="2">5-formyltetrahydrofolate cyclo-ligase</fullName>
        <ecNumber evidence="2">6.3.3.2</ecNumber>
    </recommendedName>
</protein>
<evidence type="ECO:0000256" key="2">
    <source>
        <dbReference type="RuleBase" id="RU361279"/>
    </source>
</evidence>
<gene>
    <name evidence="3" type="ORF">P857_692</name>
</gene>